<accession>A0ABT4ZAR3</accession>
<comment type="caution">
    <text evidence="2">The sequence shown here is derived from an EMBL/GenBank/DDBJ whole genome shotgun (WGS) entry which is preliminary data.</text>
</comment>
<proteinExistence type="predicted"/>
<feature type="signal peptide" evidence="1">
    <location>
        <begin position="1"/>
        <end position="20"/>
    </location>
</feature>
<keyword evidence="3" id="KW-1185">Reference proteome</keyword>
<feature type="chain" id="PRO_5046822227" evidence="1">
    <location>
        <begin position="21"/>
        <end position="136"/>
    </location>
</feature>
<name>A0ABT4ZAR3_9RHOB</name>
<evidence type="ECO:0000313" key="3">
    <source>
        <dbReference type="Proteomes" id="UP001165641"/>
    </source>
</evidence>
<dbReference type="RefSeq" id="WP_271887582.1">
    <property type="nucleotide sequence ID" value="NZ_JAQBIE010000003.1"/>
</dbReference>
<reference evidence="2" key="1">
    <citation type="submission" date="2022-12" db="EMBL/GenBank/DDBJ databases">
        <title>Paracoccus onchidii sp. nov., isolated from a marine invertebrate from the South China Sea.</title>
        <authorList>
            <person name="Xu S."/>
            <person name="Liu Z."/>
            <person name="Xu Y."/>
        </authorList>
    </citation>
    <scope>NUCLEOTIDE SEQUENCE</scope>
    <source>
        <strain evidence="2">Z330</strain>
    </source>
</reference>
<sequence length="136" mass="15215">MKHLAFPFLLSLSTTLPAAAEDWAVGGYDVVAYSDRGHPIAGRRDIATMWHGKLWYFANEENRARFESDPRGYAPAFGGLCPVSLAEGRREAGDPDHFMVIGSRLYLMRSGVAERRIKTEPRSILSKAQKSWSGMR</sequence>
<evidence type="ECO:0000313" key="2">
    <source>
        <dbReference type="EMBL" id="MDB6176448.1"/>
    </source>
</evidence>
<keyword evidence="1" id="KW-0732">Signal</keyword>
<dbReference type="NCBIfam" id="NF041384">
    <property type="entry name" value="YHS_seleno_dom"/>
    <property type="match status" value="1"/>
</dbReference>
<dbReference type="EMBL" id="JAQBIE010000003">
    <property type="protein sequence ID" value="MDB6176448.1"/>
    <property type="molecule type" value="Genomic_DNA"/>
</dbReference>
<organism evidence="2 3">
    <name type="scientific">Paracoccus onchidii</name>
    <dbReference type="NCBI Taxonomy" id="3017813"/>
    <lineage>
        <taxon>Bacteria</taxon>
        <taxon>Pseudomonadati</taxon>
        <taxon>Pseudomonadota</taxon>
        <taxon>Alphaproteobacteria</taxon>
        <taxon>Rhodobacterales</taxon>
        <taxon>Paracoccaceae</taxon>
        <taxon>Paracoccus</taxon>
    </lineage>
</organism>
<gene>
    <name evidence="2" type="ORF">PAF17_02890</name>
</gene>
<protein>
    <submittedName>
        <fullName evidence="2">YHS domain-containing (Seleno)protein</fullName>
    </submittedName>
</protein>
<dbReference type="Proteomes" id="UP001165641">
    <property type="component" value="Unassembled WGS sequence"/>
</dbReference>
<evidence type="ECO:0000256" key="1">
    <source>
        <dbReference type="SAM" id="SignalP"/>
    </source>
</evidence>